<evidence type="ECO:0000313" key="3">
    <source>
        <dbReference type="Proteomes" id="UP001199260"/>
    </source>
</evidence>
<sequence length="214" mass="23172">MENLFSAQGPAQPLQRRRCLVWAAAGLVAGLGLATRAAHAADTPLPAGARSISISQAQLQQAVAAKFPLARSWQGMVVIQLQKPSVQLLAASNSLRAAFDIWVTEKLMGNEYPGQMTLDFGLAFHDADASIRLHNVRVQQLQMQGVPAAYQGMFQTYAPRLAEQVLQGLLVYELPASQRMLLKGLGYTVERMEVQEQGLRIVLAPKTAAAAPAR</sequence>
<feature type="chain" id="PRO_5043419732" description="DUF1439 domain-containing protein" evidence="1">
    <location>
        <begin position="41"/>
        <end position="214"/>
    </location>
</feature>
<gene>
    <name evidence="2" type="ORF">LPW39_10915</name>
</gene>
<comment type="caution">
    <text evidence="2">The sequence shown here is derived from an EMBL/GenBank/DDBJ whole genome shotgun (WGS) entry which is preliminary data.</text>
</comment>
<organism evidence="2 3">
    <name type="scientific">Comamonas koreensis</name>
    <dbReference type="NCBI Taxonomy" id="160825"/>
    <lineage>
        <taxon>Bacteria</taxon>
        <taxon>Pseudomonadati</taxon>
        <taxon>Pseudomonadota</taxon>
        <taxon>Betaproteobacteria</taxon>
        <taxon>Burkholderiales</taxon>
        <taxon>Comamonadaceae</taxon>
        <taxon>Comamonas</taxon>
    </lineage>
</organism>
<name>A0AAW4XW43_9BURK</name>
<dbReference type="AlphaFoldDB" id="A0AAW4XW43"/>
<feature type="signal peptide" evidence="1">
    <location>
        <begin position="1"/>
        <end position="40"/>
    </location>
</feature>
<keyword evidence="1" id="KW-0732">Signal</keyword>
<dbReference type="Gene3D" id="3.15.10.40">
    <property type="entry name" value="Uncharacterised protein PF07273, DUF1439"/>
    <property type="match status" value="1"/>
</dbReference>
<evidence type="ECO:0000313" key="2">
    <source>
        <dbReference type="EMBL" id="MCD2165647.1"/>
    </source>
</evidence>
<dbReference type="EMBL" id="JAJNCT010000010">
    <property type="protein sequence ID" value="MCD2165647.1"/>
    <property type="molecule type" value="Genomic_DNA"/>
</dbReference>
<accession>A0AAW4XW43</accession>
<evidence type="ECO:0000256" key="1">
    <source>
        <dbReference type="SAM" id="SignalP"/>
    </source>
</evidence>
<evidence type="ECO:0008006" key="4">
    <source>
        <dbReference type="Google" id="ProtNLM"/>
    </source>
</evidence>
<proteinExistence type="predicted"/>
<dbReference type="Proteomes" id="UP001199260">
    <property type="component" value="Unassembled WGS sequence"/>
</dbReference>
<keyword evidence="3" id="KW-1185">Reference proteome</keyword>
<protein>
    <recommendedName>
        <fullName evidence="4">DUF1439 domain-containing protein</fullName>
    </recommendedName>
</protein>
<reference evidence="2 3" key="1">
    <citation type="submission" date="2021-11" db="EMBL/GenBank/DDBJ databases">
        <title>Genome sequence.</title>
        <authorList>
            <person name="Sun Q."/>
        </authorList>
    </citation>
    <scope>NUCLEOTIDE SEQUENCE [LARGE SCALE GENOMIC DNA]</scope>
    <source>
        <strain evidence="2 3">KCTC 12005</strain>
    </source>
</reference>
<dbReference type="RefSeq" id="WP_230774526.1">
    <property type="nucleotide sequence ID" value="NZ_JAJNCT010000010.1"/>
</dbReference>